<dbReference type="AlphaFoldDB" id="A0A3N2R6J4"/>
<evidence type="ECO:0000313" key="2">
    <source>
        <dbReference type="EMBL" id="ROU03100.1"/>
    </source>
</evidence>
<protein>
    <recommendedName>
        <fullName evidence="4">Glycerophosphoryl diester phosphodiesterase membrane domain-containing protein</fullName>
    </recommendedName>
</protein>
<feature type="transmembrane region" description="Helical" evidence="1">
    <location>
        <begin position="71"/>
        <end position="96"/>
    </location>
</feature>
<sequence>MALQIVRHAILMVLNNWQNALKASLGPIAIGLALALGLALLLQVDLSLILSREPVFTDTGEPMAQQLPPNAGGLALFGLCAALISLFILAWVAVAWHRFILLEEYPGPLPELSGKPVWPYIGKSVWLAVVLIVVFIPIVILASLALGPVAMASPFLAGLVGAILLGLVFGYFWLRWALVLPSAAVGEGMTLSQSWDATKPLSGTIWTVSVLVILLNYVLGLIALLFGETFVALIVDMVINWFTLMVGLSVLTTLYGHLVEGRPLAE</sequence>
<feature type="transmembrane region" description="Helical" evidence="1">
    <location>
        <begin position="125"/>
        <end position="147"/>
    </location>
</feature>
<proteinExistence type="predicted"/>
<keyword evidence="1" id="KW-0472">Membrane</keyword>
<dbReference type="OrthoDB" id="7704812at2"/>
<feature type="transmembrane region" description="Helical" evidence="1">
    <location>
        <begin position="28"/>
        <end position="50"/>
    </location>
</feature>
<comment type="caution">
    <text evidence="2">The sequence shown here is derived from an EMBL/GenBank/DDBJ whole genome shotgun (WGS) entry which is preliminary data.</text>
</comment>
<evidence type="ECO:0000313" key="3">
    <source>
        <dbReference type="Proteomes" id="UP000268016"/>
    </source>
</evidence>
<organism evidence="2 3">
    <name type="scientific">Histidinibacterium lentulum</name>
    <dbReference type="NCBI Taxonomy" id="2480588"/>
    <lineage>
        <taxon>Bacteria</taxon>
        <taxon>Pseudomonadati</taxon>
        <taxon>Pseudomonadota</taxon>
        <taxon>Alphaproteobacteria</taxon>
        <taxon>Rhodobacterales</taxon>
        <taxon>Paracoccaceae</taxon>
        <taxon>Histidinibacterium</taxon>
    </lineage>
</organism>
<feature type="transmembrane region" description="Helical" evidence="1">
    <location>
        <begin position="154"/>
        <end position="174"/>
    </location>
</feature>
<dbReference type="RefSeq" id="WP_123641649.1">
    <property type="nucleotide sequence ID" value="NZ_ML119083.1"/>
</dbReference>
<keyword evidence="1" id="KW-0812">Transmembrane</keyword>
<keyword evidence="1" id="KW-1133">Transmembrane helix</keyword>
<dbReference type="Proteomes" id="UP000268016">
    <property type="component" value="Unassembled WGS sequence"/>
</dbReference>
<accession>A0A3N2R6J4</accession>
<gene>
    <name evidence="2" type="ORF">EAT49_07355</name>
</gene>
<feature type="transmembrane region" description="Helical" evidence="1">
    <location>
        <begin position="238"/>
        <end position="258"/>
    </location>
</feature>
<reference evidence="2 3" key="1">
    <citation type="submission" date="2018-10" db="EMBL/GenBank/DDBJ databases">
        <title>Histidinibacterium lentulum gen. nov., sp. nov., a marine bacterium from the culture broth of Picochlorum sp. 122.</title>
        <authorList>
            <person name="Wang G."/>
        </authorList>
    </citation>
    <scope>NUCLEOTIDE SEQUENCE [LARGE SCALE GENOMIC DNA]</scope>
    <source>
        <strain evidence="2 3">B17</strain>
    </source>
</reference>
<dbReference type="EMBL" id="RDRB01000003">
    <property type="protein sequence ID" value="ROU03100.1"/>
    <property type="molecule type" value="Genomic_DNA"/>
</dbReference>
<keyword evidence="3" id="KW-1185">Reference proteome</keyword>
<name>A0A3N2R6J4_9RHOB</name>
<feature type="transmembrane region" description="Helical" evidence="1">
    <location>
        <begin position="205"/>
        <end position="226"/>
    </location>
</feature>
<evidence type="ECO:0008006" key="4">
    <source>
        <dbReference type="Google" id="ProtNLM"/>
    </source>
</evidence>
<evidence type="ECO:0000256" key="1">
    <source>
        <dbReference type="SAM" id="Phobius"/>
    </source>
</evidence>